<evidence type="ECO:0000259" key="6">
    <source>
        <dbReference type="Pfam" id="PF07980"/>
    </source>
</evidence>
<evidence type="ECO:0000256" key="3">
    <source>
        <dbReference type="ARBA" id="ARBA00022729"/>
    </source>
</evidence>
<evidence type="ECO:0000259" key="7">
    <source>
        <dbReference type="Pfam" id="PF14322"/>
    </source>
</evidence>
<dbReference type="SUPFAM" id="SSF48452">
    <property type="entry name" value="TPR-like"/>
    <property type="match status" value="1"/>
</dbReference>
<dbReference type="EMBL" id="CP129970">
    <property type="protein sequence ID" value="WMN07442.1"/>
    <property type="molecule type" value="Genomic_DNA"/>
</dbReference>
<organism evidence="8 9">
    <name type="scientific">Marivirga arenosa</name>
    <dbReference type="NCBI Taxonomy" id="3059076"/>
    <lineage>
        <taxon>Bacteria</taxon>
        <taxon>Pseudomonadati</taxon>
        <taxon>Bacteroidota</taxon>
        <taxon>Cytophagia</taxon>
        <taxon>Cytophagales</taxon>
        <taxon>Marivirgaceae</taxon>
        <taxon>Marivirga</taxon>
    </lineage>
</organism>
<sequence>MKKFNIYIFIALLLVGVSCEDRLDLLPPQDVDNSVALSTDANVKAVLLGAYDALSIGDLFGGNTLRNSELLGANDEIVFSGTFGDPADIWRKQITNINSDVTETWIEGYEVINICNNVLSALDVVDEADRALVEGEAKFIRGLMYFELVKFFGTPYSAGGANSSLAIPIAENPNSTEEYEKSSVEEVYQLVISDLTFAENNLPSDNGTFANRVAAAAVLSRVYLQQENFAGARDAANRGLNYATGVYSLVGNLAGVYNNTNNTSEDVFAIQVNTQDGVNNMQLFFASPTLGGRGDIEIQPSHFDIYEANDERANLFYIDEATDDIRTAKWTNQFGNVVLVRLAELYLTRAEGNVRLGQSVGDSPANDLNLLRQRAGLADVVSPTLADVLAERNAELAFEGHKIHDIKRLQLSTDGLPYDSDQLIFPIPQREEGVNSNL</sequence>
<keyword evidence="4" id="KW-0472">Membrane</keyword>
<keyword evidence="3" id="KW-0732">Signal</keyword>
<dbReference type="Pfam" id="PF14322">
    <property type="entry name" value="SusD-like_3"/>
    <property type="match status" value="1"/>
</dbReference>
<dbReference type="InterPro" id="IPR012944">
    <property type="entry name" value="SusD_RagB_dom"/>
</dbReference>
<gene>
    <name evidence="8" type="ORF">QYS48_28760</name>
</gene>
<evidence type="ECO:0000256" key="2">
    <source>
        <dbReference type="ARBA" id="ARBA00006275"/>
    </source>
</evidence>
<dbReference type="InterPro" id="IPR033985">
    <property type="entry name" value="SusD-like_N"/>
</dbReference>
<accession>A0AA51N793</accession>
<evidence type="ECO:0000313" key="9">
    <source>
        <dbReference type="Proteomes" id="UP001244443"/>
    </source>
</evidence>
<dbReference type="Gene3D" id="1.25.40.390">
    <property type="match status" value="1"/>
</dbReference>
<evidence type="ECO:0000256" key="1">
    <source>
        <dbReference type="ARBA" id="ARBA00004442"/>
    </source>
</evidence>
<dbReference type="Proteomes" id="UP001244443">
    <property type="component" value="Chromosome"/>
</dbReference>
<dbReference type="GO" id="GO:0009279">
    <property type="term" value="C:cell outer membrane"/>
    <property type="evidence" value="ECO:0007669"/>
    <property type="project" value="UniProtKB-SubCell"/>
</dbReference>
<evidence type="ECO:0000313" key="8">
    <source>
        <dbReference type="EMBL" id="WMN07442.1"/>
    </source>
</evidence>
<proteinExistence type="inferred from homology"/>
<comment type="similarity">
    <text evidence="2">Belongs to the SusD family.</text>
</comment>
<feature type="domain" description="SusD-like N-terminal" evidence="7">
    <location>
        <begin position="37"/>
        <end position="224"/>
    </location>
</feature>
<keyword evidence="9" id="KW-1185">Reference proteome</keyword>
<dbReference type="RefSeq" id="WP_308357582.1">
    <property type="nucleotide sequence ID" value="NZ_CP129970.2"/>
</dbReference>
<evidence type="ECO:0000256" key="4">
    <source>
        <dbReference type="ARBA" id="ARBA00023136"/>
    </source>
</evidence>
<evidence type="ECO:0000256" key="5">
    <source>
        <dbReference type="ARBA" id="ARBA00023237"/>
    </source>
</evidence>
<reference evidence="8" key="1">
    <citation type="submission" date="2023-08" db="EMBL/GenBank/DDBJ databases">
        <title>Comparative genomics and taxonomic characterization of three novel marine species of genus Marivirga.</title>
        <authorList>
            <person name="Muhammad N."/>
            <person name="Kim S.-G."/>
        </authorList>
    </citation>
    <scope>NUCLEOTIDE SEQUENCE [LARGE SCALE GENOMIC DNA]</scope>
    <source>
        <strain evidence="8">ABR2-2</strain>
    </source>
</reference>
<dbReference type="InterPro" id="IPR011990">
    <property type="entry name" value="TPR-like_helical_dom_sf"/>
</dbReference>
<name>A0AA51N793_9BACT</name>
<feature type="domain" description="RagB/SusD" evidence="6">
    <location>
        <begin position="317"/>
        <end position="410"/>
    </location>
</feature>
<comment type="subcellular location">
    <subcellularLocation>
        <location evidence="1">Cell outer membrane</location>
    </subcellularLocation>
</comment>
<dbReference type="PROSITE" id="PS51257">
    <property type="entry name" value="PROKAR_LIPOPROTEIN"/>
    <property type="match status" value="1"/>
</dbReference>
<dbReference type="Pfam" id="PF07980">
    <property type="entry name" value="SusD_RagB"/>
    <property type="match status" value="1"/>
</dbReference>
<dbReference type="AlphaFoldDB" id="A0AA51N793"/>
<keyword evidence="5" id="KW-0998">Cell outer membrane</keyword>
<protein>
    <submittedName>
        <fullName evidence="8">RagB/SusD family nutrient uptake outer membrane protein</fullName>
    </submittedName>
</protein>